<evidence type="ECO:0000313" key="2">
    <source>
        <dbReference type="Proteomes" id="UP000218327"/>
    </source>
</evidence>
<reference evidence="2" key="1">
    <citation type="submission" date="2017-08" db="EMBL/GenBank/DDBJ databases">
        <title>A dynamic microbial community with high functional redundancy inhabits the cold, oxic subseafloor aquifer.</title>
        <authorList>
            <person name="Tully B.J."/>
            <person name="Wheat C.G."/>
            <person name="Glazer B.T."/>
            <person name="Huber J.A."/>
        </authorList>
    </citation>
    <scope>NUCLEOTIDE SEQUENCE [LARGE SCALE GENOMIC DNA]</scope>
</reference>
<accession>A0A2A5ANM5</accession>
<gene>
    <name evidence="1" type="ORF">COA96_15595</name>
</gene>
<protein>
    <submittedName>
        <fullName evidence="1">Uncharacterized protein</fullName>
    </submittedName>
</protein>
<evidence type="ECO:0000313" key="1">
    <source>
        <dbReference type="EMBL" id="PCJ20869.1"/>
    </source>
</evidence>
<comment type="caution">
    <text evidence="1">The sequence shown here is derived from an EMBL/GenBank/DDBJ whole genome shotgun (WGS) entry which is preliminary data.</text>
</comment>
<dbReference type="Proteomes" id="UP000218327">
    <property type="component" value="Unassembled WGS sequence"/>
</dbReference>
<sequence length="77" mass="8009">MSMEDMTDAELCAAATEALKTLDALAMRGRVIAANNGTSKGVIAADKFLASVAITHARAVRACDVLMPEIVLNFGGK</sequence>
<organism evidence="1 2">
    <name type="scientific">SAR86 cluster bacterium</name>
    <dbReference type="NCBI Taxonomy" id="2030880"/>
    <lineage>
        <taxon>Bacteria</taxon>
        <taxon>Pseudomonadati</taxon>
        <taxon>Pseudomonadota</taxon>
        <taxon>Gammaproteobacteria</taxon>
        <taxon>SAR86 cluster</taxon>
    </lineage>
</organism>
<proteinExistence type="predicted"/>
<dbReference type="AlphaFoldDB" id="A0A2A5ANM5"/>
<name>A0A2A5ANM5_9GAMM</name>
<dbReference type="EMBL" id="NVVJ01000076">
    <property type="protein sequence ID" value="PCJ20869.1"/>
    <property type="molecule type" value="Genomic_DNA"/>
</dbReference>